<evidence type="ECO:0000256" key="2">
    <source>
        <dbReference type="ARBA" id="ARBA00022692"/>
    </source>
</evidence>
<dbReference type="PANTHER" id="PTHR13315:SF4">
    <property type="entry name" value="METALLOPHOSPHOESTERASE, ISOFORM E"/>
    <property type="match status" value="1"/>
</dbReference>
<comment type="caution">
    <text evidence="8">The sequence shown here is derived from an EMBL/GenBank/DDBJ whole genome shotgun (WGS) entry which is preliminary data.</text>
</comment>
<feature type="transmembrane region" description="Helical" evidence="6">
    <location>
        <begin position="65"/>
        <end position="86"/>
    </location>
</feature>
<keyword evidence="2 6" id="KW-0812">Transmembrane</keyword>
<accession>A0A3A2ZW10</accession>
<dbReference type="InterPro" id="IPR004843">
    <property type="entry name" value="Calcineurin-like_PHP"/>
</dbReference>
<dbReference type="InterPro" id="IPR029052">
    <property type="entry name" value="Metallo-depent_PP-like"/>
</dbReference>
<reference evidence="9" key="1">
    <citation type="submission" date="2017-02" db="EMBL/GenBank/DDBJ databases">
        <authorList>
            <person name="Tafer H."/>
            <person name="Lopandic K."/>
        </authorList>
    </citation>
    <scope>NUCLEOTIDE SEQUENCE [LARGE SCALE GENOMIC DNA]</scope>
    <source>
        <strain evidence="9">CBS 366.77</strain>
    </source>
</reference>
<dbReference type="OrthoDB" id="5977743at2759"/>
<proteinExistence type="predicted"/>
<dbReference type="Proteomes" id="UP000266188">
    <property type="component" value="Unassembled WGS sequence"/>
</dbReference>
<gene>
    <name evidence="8" type="ORF">PHISCL_00717</name>
</gene>
<keyword evidence="3 6" id="KW-1133">Transmembrane helix</keyword>
<evidence type="ECO:0000256" key="1">
    <source>
        <dbReference type="ARBA" id="ARBA00004141"/>
    </source>
</evidence>
<evidence type="ECO:0000256" key="4">
    <source>
        <dbReference type="ARBA" id="ARBA00023136"/>
    </source>
</evidence>
<keyword evidence="8" id="KW-0131">Cell cycle</keyword>
<keyword evidence="8" id="KW-0132">Cell division</keyword>
<dbReference type="AlphaFoldDB" id="A0A3A2ZW10"/>
<comment type="subcellular location">
    <subcellularLocation>
        <location evidence="1">Membrane</location>
        <topology evidence="1">Multi-pass membrane protein</topology>
    </subcellularLocation>
</comment>
<feature type="region of interest" description="Disordered" evidence="5">
    <location>
        <begin position="380"/>
        <end position="400"/>
    </location>
</feature>
<dbReference type="EMBL" id="MVGC01000012">
    <property type="protein sequence ID" value="RJE26910.1"/>
    <property type="molecule type" value="Genomic_DNA"/>
</dbReference>
<name>A0A3A2ZW10_9EURO</name>
<evidence type="ECO:0000313" key="8">
    <source>
        <dbReference type="EMBL" id="RJE26910.1"/>
    </source>
</evidence>
<evidence type="ECO:0000256" key="3">
    <source>
        <dbReference type="ARBA" id="ARBA00022989"/>
    </source>
</evidence>
<sequence>MSYAYSHGNRTISARSSHRNHFVEPPGVLERLWVASPTWIRQPTSLLQVRSVQNRSELQTMVWRALRRIFTVANGLIILWFFTLWWGERTVFQESVESCVWENWEHWPQDAMPHHVAFIADPQLVDPHTYPGRPWPLSTLTVKYTDQYLRRSFSSMQRSLAPDSVFFLGDLFDGGREWATAKTSSQEQRYKRYKNSFWRKEYRRFVKIFSDQWHEGDSGSAHPRGRRMIASLPGNHDLGFGSGIQMPVRERFQTFFGKGNRVDIIGNHTFVSIDTVSLSAMDQPDPATGSSGAGSGDGEQPNQEIWREPEDFLNNMKLHKGKAEAEELRVLNGRGEGYSFGHKAVGALEPSVNAKPQPEDVGFPTILLTHVPLYRQPATPCGPYREHYPPSSSDNELEHDEDNSIKISGGYQYQNVLTQAISNDLVSKVGPNLVHVYSGDDHDYCEISHREFSGSPREITVKSLSWAMGIRHPGFVLTSLWNPIDPETGKPIQTNSGPTLQNRLCLLPDQLAVFIYYGRILALTLAVLLIRSAIAIFYAPESTAGSVLPLSEHRSHPSQELPPHTKTPSSSSSSSSVPSPRGLAARAVNAPSRMSQSKSCHESYPLDVGDEDDLSRTKWKVDPFYRRRPKGTRQTVSFIVREFIQSTKFVAMVVFPYYLFLIWRW</sequence>
<evidence type="ECO:0000259" key="7">
    <source>
        <dbReference type="Pfam" id="PF00149"/>
    </source>
</evidence>
<feature type="domain" description="Calcineurin-like phosphoesterase" evidence="7">
    <location>
        <begin position="116"/>
        <end position="348"/>
    </location>
</feature>
<dbReference type="GO" id="GO:0016020">
    <property type="term" value="C:membrane"/>
    <property type="evidence" value="ECO:0007669"/>
    <property type="project" value="UniProtKB-SubCell"/>
</dbReference>
<dbReference type="InterPro" id="IPR033308">
    <property type="entry name" value="PGAP5/Cdc1/Ted1"/>
</dbReference>
<protein>
    <submittedName>
        <fullName evidence="8">Cell division control protein</fullName>
    </submittedName>
</protein>
<dbReference type="GO" id="GO:0005783">
    <property type="term" value="C:endoplasmic reticulum"/>
    <property type="evidence" value="ECO:0007669"/>
    <property type="project" value="TreeGrafter"/>
</dbReference>
<dbReference type="PANTHER" id="PTHR13315">
    <property type="entry name" value="METALLO PHOSPHOESTERASE RELATED"/>
    <property type="match status" value="1"/>
</dbReference>
<evidence type="ECO:0000256" key="6">
    <source>
        <dbReference type="SAM" id="Phobius"/>
    </source>
</evidence>
<organism evidence="8 9">
    <name type="scientific">Aspergillus sclerotialis</name>
    <dbReference type="NCBI Taxonomy" id="2070753"/>
    <lineage>
        <taxon>Eukaryota</taxon>
        <taxon>Fungi</taxon>
        <taxon>Dikarya</taxon>
        <taxon>Ascomycota</taxon>
        <taxon>Pezizomycotina</taxon>
        <taxon>Eurotiomycetes</taxon>
        <taxon>Eurotiomycetidae</taxon>
        <taxon>Eurotiales</taxon>
        <taxon>Aspergillaceae</taxon>
        <taxon>Aspergillus</taxon>
        <taxon>Aspergillus subgen. Polypaecilum</taxon>
    </lineage>
</organism>
<keyword evidence="4 6" id="KW-0472">Membrane</keyword>
<dbReference type="GO" id="GO:0016787">
    <property type="term" value="F:hydrolase activity"/>
    <property type="evidence" value="ECO:0007669"/>
    <property type="project" value="InterPro"/>
</dbReference>
<feature type="region of interest" description="Disordered" evidence="5">
    <location>
        <begin position="549"/>
        <end position="610"/>
    </location>
</feature>
<feature type="region of interest" description="Disordered" evidence="5">
    <location>
        <begin position="281"/>
        <end position="303"/>
    </location>
</feature>
<dbReference type="GO" id="GO:0051301">
    <property type="term" value="P:cell division"/>
    <property type="evidence" value="ECO:0007669"/>
    <property type="project" value="UniProtKB-KW"/>
</dbReference>
<evidence type="ECO:0000256" key="5">
    <source>
        <dbReference type="SAM" id="MobiDB-lite"/>
    </source>
</evidence>
<keyword evidence="9" id="KW-1185">Reference proteome</keyword>
<feature type="compositionally biased region" description="Low complexity" evidence="5">
    <location>
        <begin position="568"/>
        <end position="580"/>
    </location>
</feature>
<evidence type="ECO:0000313" key="9">
    <source>
        <dbReference type="Proteomes" id="UP000266188"/>
    </source>
</evidence>
<dbReference type="SUPFAM" id="SSF56300">
    <property type="entry name" value="Metallo-dependent phosphatases"/>
    <property type="match status" value="1"/>
</dbReference>
<dbReference type="STRING" id="2070753.A0A3A2ZW10"/>
<dbReference type="Pfam" id="PF00149">
    <property type="entry name" value="Metallophos"/>
    <property type="match status" value="1"/>
</dbReference>
<dbReference type="GO" id="GO:0006506">
    <property type="term" value="P:GPI anchor biosynthetic process"/>
    <property type="evidence" value="ECO:0007669"/>
    <property type="project" value="InterPro"/>
</dbReference>